<evidence type="ECO:0000313" key="2">
    <source>
        <dbReference type="Proteomes" id="UP000189670"/>
    </source>
</evidence>
<comment type="caution">
    <text evidence="1">The sequence shown here is derived from an EMBL/GenBank/DDBJ whole genome shotgun (WGS) entry which is preliminary data.</text>
</comment>
<proteinExistence type="predicted"/>
<accession>A0A1V1P8F6</accession>
<reference evidence="2" key="1">
    <citation type="submission" date="2012-11" db="EMBL/GenBank/DDBJ databases">
        <authorList>
            <person name="Lucero-Rivera Y.E."/>
            <person name="Tovar-Ramirez D."/>
        </authorList>
    </citation>
    <scope>NUCLEOTIDE SEQUENCE [LARGE SCALE GENOMIC DNA]</scope>
    <source>
        <strain evidence="2">Araruama</strain>
    </source>
</reference>
<gene>
    <name evidence="1" type="ORF">OMM_08289</name>
</gene>
<dbReference type="EMBL" id="ATBP01000310">
    <property type="protein sequence ID" value="ETR71172.1"/>
    <property type="molecule type" value="Genomic_DNA"/>
</dbReference>
<name>A0A1V1P8F6_9BACT</name>
<dbReference type="AlphaFoldDB" id="A0A1V1P8F6"/>
<evidence type="ECO:0000313" key="1">
    <source>
        <dbReference type="EMBL" id="ETR71172.1"/>
    </source>
</evidence>
<dbReference type="Proteomes" id="UP000189670">
    <property type="component" value="Unassembled WGS sequence"/>
</dbReference>
<protein>
    <submittedName>
        <fullName evidence="1">Uncharacterized protein</fullName>
    </submittedName>
</protein>
<sequence length="101" mass="12452">MTLHNLWTHYHTHQKIHKTPSQMRKYCRKHFLSYIRMREWQDIVNQLRLLLKDQNMDFTASIQQDERLYDAIHRCIVCGFLSNIAMKNKITLLWQPEIRRL</sequence>
<organism evidence="1 2">
    <name type="scientific">Candidatus Magnetoglobus multicellularis str. Araruama</name>
    <dbReference type="NCBI Taxonomy" id="890399"/>
    <lineage>
        <taxon>Bacteria</taxon>
        <taxon>Pseudomonadati</taxon>
        <taxon>Thermodesulfobacteriota</taxon>
        <taxon>Desulfobacteria</taxon>
        <taxon>Desulfobacterales</taxon>
        <taxon>Desulfobacteraceae</taxon>
        <taxon>Candidatus Magnetoglobus</taxon>
    </lineage>
</organism>